<sequence length="406" mass="43062">MQRMRLFTSDNKASVAILFAISLMPVLLAVGSAVDFTVAQNTKTKLQATLDAAALGGLRSRGSEALAAENIFDSQSTIGNVERSFILRGDTLEAVARTQVPTTFMKLVGISTVQVEVTARSLRTTSNASSAGQPCIIALAPTARQALLVNSNARIDAPDCEVHVRSTASPAAIFNAGTTLKLKRFCLQGTNIIKNTSNPMPIELGCPAATDPYVDALPNPVVGACSNTRSVFDPPPRGAPHVMPAGSVWCNLTFNGSPRVVFQPGLHIIKGRMIINAGAVVEGAGVTFFFPDTGSEIRFNGRLTSRLTAPTTGPYANILMFEPSPGPTTGTSTVQYVFNSSVSEEISGLIYLPRRNLTWNSTSTVIGSKVQIVGNTIIFNALDWRLSTPTLPGRGSPAVDMVRLVQ</sequence>
<feature type="domain" description="Putative Flp pilus-assembly TadG-like N-terminal" evidence="1">
    <location>
        <begin position="14"/>
        <end position="57"/>
    </location>
</feature>
<dbReference type="AlphaFoldDB" id="A0A3E0MDG1"/>
<protein>
    <recommendedName>
        <fullName evidence="1">Putative Flp pilus-assembly TadG-like N-terminal domain-containing protein</fullName>
    </recommendedName>
</protein>
<dbReference type="Proteomes" id="UP000256301">
    <property type="component" value="Unassembled WGS sequence"/>
</dbReference>
<name>A0A3E0MDG1_MICAE</name>
<accession>A0A3E0MDG1</accession>
<dbReference type="Pfam" id="PF13400">
    <property type="entry name" value="Tad"/>
    <property type="match status" value="1"/>
</dbReference>
<reference evidence="2 3" key="1">
    <citation type="submission" date="2017-08" db="EMBL/GenBank/DDBJ databases">
        <title>Functional genomic and metabolic studies of the symbiotic interactions of six Microcystis-dominated communities.</title>
        <authorList>
            <person name="Li Q."/>
            <person name="Lin F."/>
        </authorList>
    </citation>
    <scope>NUCLEOTIDE SEQUENCE [LARGE SCALE GENOMIC DNA]</scope>
    <source>
        <strain evidence="2">DA14</strain>
    </source>
</reference>
<comment type="caution">
    <text evidence="2">The sequence shown here is derived from an EMBL/GenBank/DDBJ whole genome shotgun (WGS) entry which is preliminary data.</text>
</comment>
<gene>
    <name evidence="2" type="ORF">DWQ56_11285</name>
</gene>
<evidence type="ECO:0000313" key="3">
    <source>
        <dbReference type="Proteomes" id="UP000256301"/>
    </source>
</evidence>
<organism evidence="2 3">
    <name type="scientific">Microcystis aeruginosa DA14</name>
    <dbReference type="NCBI Taxonomy" id="1987506"/>
    <lineage>
        <taxon>Bacteria</taxon>
        <taxon>Bacillati</taxon>
        <taxon>Cyanobacteriota</taxon>
        <taxon>Cyanophyceae</taxon>
        <taxon>Oscillatoriophycideae</taxon>
        <taxon>Chroococcales</taxon>
        <taxon>Microcystaceae</taxon>
        <taxon>Microcystis</taxon>
    </lineage>
</organism>
<dbReference type="InterPro" id="IPR028087">
    <property type="entry name" value="Tad_N"/>
</dbReference>
<dbReference type="EMBL" id="QQWE01000003">
    <property type="protein sequence ID" value="REJ57830.1"/>
    <property type="molecule type" value="Genomic_DNA"/>
</dbReference>
<evidence type="ECO:0000259" key="1">
    <source>
        <dbReference type="Pfam" id="PF13400"/>
    </source>
</evidence>
<evidence type="ECO:0000313" key="2">
    <source>
        <dbReference type="EMBL" id="REJ57830.1"/>
    </source>
</evidence>
<proteinExistence type="predicted"/>